<dbReference type="InParanoid" id="A0A1M6EWQ3"/>
<keyword evidence="2" id="KW-1185">Reference proteome</keyword>
<proteinExistence type="predicted"/>
<organism evidence="1 2">
    <name type="scientific">Rubritalea squalenifaciens DSM 18772</name>
    <dbReference type="NCBI Taxonomy" id="1123071"/>
    <lineage>
        <taxon>Bacteria</taxon>
        <taxon>Pseudomonadati</taxon>
        <taxon>Verrucomicrobiota</taxon>
        <taxon>Verrucomicrobiia</taxon>
        <taxon>Verrucomicrobiales</taxon>
        <taxon>Rubritaleaceae</taxon>
        <taxon>Rubritalea</taxon>
    </lineage>
</organism>
<dbReference type="AlphaFoldDB" id="A0A1M6EWQ3"/>
<dbReference type="STRING" id="1123071.SAMN02745181_1145"/>
<name>A0A1M6EWQ3_9BACT</name>
<sequence>MSVITPHSSQVRTTPPITETLSLRASAESLRQLTQHFLLCLGKTSRAIFAINQDTPFSVYPSGYRTTSH</sequence>
<evidence type="ECO:0000313" key="2">
    <source>
        <dbReference type="Proteomes" id="UP000184510"/>
    </source>
</evidence>
<dbReference type="Proteomes" id="UP000184510">
    <property type="component" value="Unassembled WGS sequence"/>
</dbReference>
<accession>A0A1M6EWQ3</accession>
<reference evidence="1 2" key="1">
    <citation type="submission" date="2016-11" db="EMBL/GenBank/DDBJ databases">
        <authorList>
            <person name="Jaros S."/>
            <person name="Januszkiewicz K."/>
            <person name="Wedrychowicz H."/>
        </authorList>
    </citation>
    <scope>NUCLEOTIDE SEQUENCE [LARGE SCALE GENOMIC DNA]</scope>
    <source>
        <strain evidence="1 2">DSM 18772</strain>
    </source>
</reference>
<dbReference type="EMBL" id="FQYR01000002">
    <property type="protein sequence ID" value="SHI89833.1"/>
    <property type="molecule type" value="Genomic_DNA"/>
</dbReference>
<gene>
    <name evidence="1" type="ORF">SAMN02745181_1145</name>
</gene>
<protein>
    <submittedName>
        <fullName evidence="1">Uncharacterized protein</fullName>
    </submittedName>
</protein>
<dbReference type="RefSeq" id="WP_143158488.1">
    <property type="nucleotide sequence ID" value="NZ_FQYR01000002.1"/>
</dbReference>
<evidence type="ECO:0000313" key="1">
    <source>
        <dbReference type="EMBL" id="SHI89833.1"/>
    </source>
</evidence>